<evidence type="ECO:0000256" key="1">
    <source>
        <dbReference type="SAM" id="SignalP"/>
    </source>
</evidence>
<evidence type="ECO:0000313" key="3">
    <source>
        <dbReference type="Proteomes" id="UP000198393"/>
    </source>
</evidence>
<accession>A0A239K1A1</accession>
<evidence type="ECO:0008006" key="4">
    <source>
        <dbReference type="Google" id="ProtNLM"/>
    </source>
</evidence>
<evidence type="ECO:0000313" key="2">
    <source>
        <dbReference type="EMBL" id="SNT11805.1"/>
    </source>
</evidence>
<dbReference type="EMBL" id="FZPD01000004">
    <property type="protein sequence ID" value="SNT11805.1"/>
    <property type="molecule type" value="Genomic_DNA"/>
</dbReference>
<dbReference type="RefSeq" id="WP_089357074.1">
    <property type="nucleotide sequence ID" value="NZ_FZPD01000004.1"/>
</dbReference>
<reference evidence="2 3" key="1">
    <citation type="submission" date="2017-06" db="EMBL/GenBank/DDBJ databases">
        <authorList>
            <person name="Kim H.J."/>
            <person name="Triplett B.A."/>
        </authorList>
    </citation>
    <scope>NUCLEOTIDE SEQUENCE [LARGE SCALE GENOMIC DNA]</scope>
    <source>
        <strain evidence="2 3">DSM 19307</strain>
    </source>
</reference>
<feature type="chain" id="PRO_5012602274" description="Adhesin" evidence="1">
    <location>
        <begin position="27"/>
        <end position="353"/>
    </location>
</feature>
<gene>
    <name evidence="2" type="ORF">SAMN05421640_2357</name>
</gene>
<feature type="signal peptide" evidence="1">
    <location>
        <begin position="1"/>
        <end position="26"/>
    </location>
</feature>
<dbReference type="OrthoDB" id="1117657at2"/>
<dbReference type="Proteomes" id="UP000198393">
    <property type="component" value="Unassembled WGS sequence"/>
</dbReference>
<protein>
    <recommendedName>
        <fullName evidence="4">Adhesin</fullName>
    </recommendedName>
</protein>
<sequence>MKTIYQLKYKLLTLCFLVSLAGLAKGQDEKKKYVEKNYKVSATTKLKIENKFGKVEINSWTKNEFDIKVEIIGKGRNEDRAQRILDAIEIDITENSSEIYFETEIDDINNKNEEGFEVNYTVYMPDGNPLEIKNSFGDVAMGDRDNDLTISVSYGSMRVGDVSGDASIKVSFGNGSVGRIKDGEATIKYSDFEIDGADKLDLKQGFSDIEIGDVMDLELESKYGKVEIEKAGKVDADAHFSGFDIEELTGSLELDCSYLGDFKIDKLAKSFTLIDIDGKFGSYEIGLEDGMNADINAEFSFSDLKYASDVDATFNYRVKESNKSIYKGKIGKGDSNKMIRIDSSYGNLKLKMD</sequence>
<proteinExistence type="predicted"/>
<keyword evidence="1" id="KW-0732">Signal</keyword>
<dbReference type="AlphaFoldDB" id="A0A239K1A1"/>
<organism evidence="2 3">
    <name type="scientific">Ekhidna lutea</name>
    <dbReference type="NCBI Taxonomy" id="447679"/>
    <lineage>
        <taxon>Bacteria</taxon>
        <taxon>Pseudomonadati</taxon>
        <taxon>Bacteroidota</taxon>
        <taxon>Cytophagia</taxon>
        <taxon>Cytophagales</taxon>
        <taxon>Reichenbachiellaceae</taxon>
        <taxon>Ekhidna</taxon>
    </lineage>
</organism>
<keyword evidence="3" id="KW-1185">Reference proteome</keyword>
<name>A0A239K1A1_EKHLU</name>